<dbReference type="Proteomes" id="UP000628109">
    <property type="component" value="Unassembled WGS sequence"/>
</dbReference>
<dbReference type="RefSeq" id="WP_130029952.1">
    <property type="nucleotide sequence ID" value="NZ_BMDU01000003.1"/>
</dbReference>
<reference evidence="2" key="1">
    <citation type="journal article" date="2019" name="Int. J. Syst. Evol. Microbiol.">
        <title>The Global Catalogue of Microorganisms (GCM) 10K type strain sequencing project: providing services to taxonomists for standard genome sequencing and annotation.</title>
        <authorList>
            <consortium name="The Broad Institute Genomics Platform"/>
            <consortium name="The Broad Institute Genome Sequencing Center for Infectious Disease"/>
            <person name="Wu L."/>
            <person name="Ma J."/>
        </authorList>
    </citation>
    <scope>NUCLEOTIDE SEQUENCE [LARGE SCALE GENOMIC DNA]</scope>
    <source>
        <strain evidence="2">CCM 7327</strain>
    </source>
</reference>
<dbReference type="SUPFAM" id="SSF46955">
    <property type="entry name" value="Putative DNA-binding domain"/>
    <property type="match status" value="1"/>
</dbReference>
<name>A0ABQ1EWP6_SPHSA</name>
<accession>A0ABQ1EWP6</accession>
<gene>
    <name evidence="1" type="ORF">GCM10019071_19600</name>
</gene>
<organism evidence="1 2">
    <name type="scientific">Sphingobium fuliginis (strain ATCC 27551)</name>
    <dbReference type="NCBI Taxonomy" id="336203"/>
    <lineage>
        <taxon>Bacteria</taxon>
        <taxon>Pseudomonadati</taxon>
        <taxon>Pseudomonadota</taxon>
        <taxon>Alphaproteobacteria</taxon>
        <taxon>Sphingomonadales</taxon>
        <taxon>Sphingomonadaceae</taxon>
        <taxon>Sphingobium</taxon>
    </lineage>
</organism>
<protein>
    <recommendedName>
        <fullName evidence="3">DNA-binding protein</fullName>
    </recommendedName>
</protein>
<comment type="caution">
    <text evidence="1">The sequence shown here is derived from an EMBL/GenBank/DDBJ whole genome shotgun (WGS) entry which is preliminary data.</text>
</comment>
<sequence>MQSQNKLLTESDLADRWGIARKTLANQRCRGDGPPFIKLGRLVRYDPAQADAWAAKRQYNSTSEVAA</sequence>
<keyword evidence="2" id="KW-1185">Reference proteome</keyword>
<proteinExistence type="predicted"/>
<evidence type="ECO:0008006" key="3">
    <source>
        <dbReference type="Google" id="ProtNLM"/>
    </source>
</evidence>
<dbReference type="InterPro" id="IPR009061">
    <property type="entry name" value="DNA-bd_dom_put_sf"/>
</dbReference>
<evidence type="ECO:0000313" key="2">
    <source>
        <dbReference type="Proteomes" id="UP000628109"/>
    </source>
</evidence>
<evidence type="ECO:0000313" key="1">
    <source>
        <dbReference type="EMBL" id="GFZ89684.1"/>
    </source>
</evidence>
<dbReference type="EMBL" id="BMDU01000003">
    <property type="protein sequence ID" value="GFZ89684.1"/>
    <property type="molecule type" value="Genomic_DNA"/>
</dbReference>